<accession>A0A1D8P5D2</accession>
<dbReference type="InterPro" id="IPR014710">
    <property type="entry name" value="RmlC-like_jellyroll"/>
</dbReference>
<organism evidence="2 3">
    <name type="scientific">Urechidicola croceus</name>
    <dbReference type="NCBI Taxonomy" id="1850246"/>
    <lineage>
        <taxon>Bacteria</taxon>
        <taxon>Pseudomonadati</taxon>
        <taxon>Bacteroidota</taxon>
        <taxon>Flavobacteriia</taxon>
        <taxon>Flavobacteriales</taxon>
        <taxon>Flavobacteriaceae</taxon>
        <taxon>Urechidicola</taxon>
    </lineage>
</organism>
<evidence type="ECO:0000259" key="1">
    <source>
        <dbReference type="PROSITE" id="PS50042"/>
    </source>
</evidence>
<dbReference type="KEGG" id="lul:LPB138_03485"/>
<dbReference type="Proteomes" id="UP000176050">
    <property type="component" value="Chromosome"/>
</dbReference>
<reference evidence="2 3" key="1">
    <citation type="submission" date="2016-10" db="EMBL/GenBank/DDBJ databases">
        <title>Lutibacter sp. LPB0138, isolated from marine gastropod.</title>
        <authorList>
            <person name="Kim E."/>
            <person name="Yi H."/>
        </authorList>
    </citation>
    <scope>NUCLEOTIDE SEQUENCE [LARGE SCALE GENOMIC DNA]</scope>
    <source>
        <strain evidence="2 3">LPB0138</strain>
    </source>
</reference>
<dbReference type="SUPFAM" id="SSF51206">
    <property type="entry name" value="cAMP-binding domain-like"/>
    <property type="match status" value="1"/>
</dbReference>
<dbReference type="OrthoDB" id="758145at2"/>
<dbReference type="SMART" id="SM00100">
    <property type="entry name" value="cNMP"/>
    <property type="match status" value="1"/>
</dbReference>
<gene>
    <name evidence="2" type="ORF">LPB138_03485</name>
</gene>
<keyword evidence="3" id="KW-1185">Reference proteome</keyword>
<dbReference type="Pfam" id="PF00027">
    <property type="entry name" value="cNMP_binding"/>
    <property type="match status" value="1"/>
</dbReference>
<proteinExistence type="predicted"/>
<dbReference type="EMBL" id="CP017478">
    <property type="protein sequence ID" value="AOW19802.1"/>
    <property type="molecule type" value="Genomic_DNA"/>
</dbReference>
<dbReference type="RefSeq" id="WP_070235941.1">
    <property type="nucleotide sequence ID" value="NZ_CP017478.1"/>
</dbReference>
<evidence type="ECO:0000313" key="2">
    <source>
        <dbReference type="EMBL" id="AOW19802.1"/>
    </source>
</evidence>
<dbReference type="InterPro" id="IPR018490">
    <property type="entry name" value="cNMP-bd_dom_sf"/>
</dbReference>
<dbReference type="Gene3D" id="2.60.120.10">
    <property type="entry name" value="Jelly Rolls"/>
    <property type="match status" value="1"/>
</dbReference>
<dbReference type="PROSITE" id="PS50042">
    <property type="entry name" value="CNMP_BINDING_3"/>
    <property type="match status" value="1"/>
</dbReference>
<evidence type="ECO:0000313" key="3">
    <source>
        <dbReference type="Proteomes" id="UP000176050"/>
    </source>
</evidence>
<sequence>MFQNYLNRLNEINSISQESQEQLLEYTSVRKINKGEFILENGEVCKHIYFVNKGFVRIFYYKNGKDITEWFANENQFFFSIASYFENSPSRLIIEAVEDCEIIQLSKYGIDKLRNINIEIANLILQCISGSLIFSQKRMDSIQFETAIQRYNNLLAEQPKILNKVSLQHIASFLGITHETLSRIRAKI</sequence>
<name>A0A1D8P5D2_9FLAO</name>
<dbReference type="CDD" id="cd00038">
    <property type="entry name" value="CAP_ED"/>
    <property type="match status" value="1"/>
</dbReference>
<protein>
    <recommendedName>
        <fullName evidence="1">Cyclic nucleotide-binding domain-containing protein</fullName>
    </recommendedName>
</protein>
<feature type="domain" description="Cyclic nucleotide-binding" evidence="1">
    <location>
        <begin position="11"/>
        <end position="113"/>
    </location>
</feature>
<dbReference type="STRING" id="1850246.LPB138_03485"/>
<dbReference type="AlphaFoldDB" id="A0A1D8P5D2"/>
<dbReference type="InterPro" id="IPR000595">
    <property type="entry name" value="cNMP-bd_dom"/>
</dbReference>